<comment type="caution">
    <text evidence="2">The sequence shown here is derived from an EMBL/GenBank/DDBJ whole genome shotgun (WGS) entry which is preliminary data.</text>
</comment>
<keyword evidence="1" id="KW-0732">Signal</keyword>
<reference evidence="2" key="1">
    <citation type="submission" date="2023-03" db="EMBL/GenBank/DDBJ databases">
        <title>Chromosome-level genomes of two armyworms, Mythimna separata and Mythimna loreyi, provide insights into the biosynthesis and reception of sex pheromones.</title>
        <authorList>
            <person name="Zhao H."/>
        </authorList>
    </citation>
    <scope>NUCLEOTIDE SEQUENCE</scope>
    <source>
        <strain evidence="2">BeijingLab</strain>
        <tissue evidence="2">Pupa</tissue>
    </source>
</reference>
<feature type="signal peptide" evidence="1">
    <location>
        <begin position="1"/>
        <end position="19"/>
    </location>
</feature>
<evidence type="ECO:0000313" key="3">
    <source>
        <dbReference type="Proteomes" id="UP001231518"/>
    </source>
</evidence>
<gene>
    <name evidence="2" type="ORF">PYW07_011902</name>
</gene>
<dbReference type="GO" id="GO:0005576">
    <property type="term" value="C:extracellular region"/>
    <property type="evidence" value="ECO:0007669"/>
    <property type="project" value="InterPro"/>
</dbReference>
<name>A0AAD7Y7C2_MYTSE</name>
<dbReference type="GO" id="GO:0005198">
    <property type="term" value="F:structural molecule activity"/>
    <property type="evidence" value="ECO:0007669"/>
    <property type="project" value="InterPro"/>
</dbReference>
<dbReference type="Pfam" id="PF07294">
    <property type="entry name" value="Fibroin_P25"/>
    <property type="match status" value="1"/>
</dbReference>
<evidence type="ECO:0000256" key="1">
    <source>
        <dbReference type="SAM" id="SignalP"/>
    </source>
</evidence>
<dbReference type="Proteomes" id="UP001231518">
    <property type="component" value="Chromosome 29"/>
</dbReference>
<dbReference type="AlphaFoldDB" id="A0AAD7Y7C2"/>
<protein>
    <recommendedName>
        <fullName evidence="4">25 kDa silk glycoprotein</fullName>
    </recommendedName>
</protein>
<dbReference type="PIRSF" id="PIRSF008881">
    <property type="entry name" value="Fibroin_P25"/>
    <property type="match status" value="1"/>
</dbReference>
<organism evidence="2 3">
    <name type="scientific">Mythimna separata</name>
    <name type="common">Oriental armyworm</name>
    <name type="synonym">Pseudaletia separata</name>
    <dbReference type="NCBI Taxonomy" id="271217"/>
    <lineage>
        <taxon>Eukaryota</taxon>
        <taxon>Metazoa</taxon>
        <taxon>Ecdysozoa</taxon>
        <taxon>Arthropoda</taxon>
        <taxon>Hexapoda</taxon>
        <taxon>Insecta</taxon>
        <taxon>Pterygota</taxon>
        <taxon>Neoptera</taxon>
        <taxon>Endopterygota</taxon>
        <taxon>Lepidoptera</taxon>
        <taxon>Glossata</taxon>
        <taxon>Ditrysia</taxon>
        <taxon>Noctuoidea</taxon>
        <taxon>Noctuidae</taxon>
        <taxon>Noctuinae</taxon>
        <taxon>Hadenini</taxon>
        <taxon>Mythimna</taxon>
    </lineage>
</organism>
<sequence length="222" mass="25946">MLKIAIIFVVTVIFSTADAETVRPCAFHNHKCIGKNLAANSRCSSRVKGFIPPVYKVKEFRFETPYFNASYIDHDLIVKNHHKCFVSEFFMNPDSGAAVLTIDCPNLDLESDRTLIQHRSKREDSFYHYHVHARYPMIRITVTLNGHRDLCLAHVYAEVCELPIFNVRPQDHKTANYLSRDMSLLDIFERENFYFRGFPLLRIFVDKLICDFGCWPELQQIH</sequence>
<evidence type="ECO:0000313" key="2">
    <source>
        <dbReference type="EMBL" id="KAJ8704714.1"/>
    </source>
</evidence>
<feature type="chain" id="PRO_5042263924" description="25 kDa silk glycoprotein" evidence="1">
    <location>
        <begin position="20"/>
        <end position="222"/>
    </location>
</feature>
<dbReference type="InterPro" id="IPR009911">
    <property type="entry name" value="Fibroin_P25"/>
</dbReference>
<evidence type="ECO:0008006" key="4">
    <source>
        <dbReference type="Google" id="ProtNLM"/>
    </source>
</evidence>
<keyword evidence="3" id="KW-1185">Reference proteome</keyword>
<proteinExistence type="predicted"/>
<accession>A0AAD7Y7C2</accession>
<dbReference type="EMBL" id="JARGEI010000031">
    <property type="protein sequence ID" value="KAJ8704714.1"/>
    <property type="molecule type" value="Genomic_DNA"/>
</dbReference>